<dbReference type="Proteomes" id="UP000824469">
    <property type="component" value="Unassembled WGS sequence"/>
</dbReference>
<evidence type="ECO:0000313" key="2">
    <source>
        <dbReference type="Proteomes" id="UP000824469"/>
    </source>
</evidence>
<sequence length="56" mass="5957">MILLPLILTKLDLGVAGSGSKLDLETTGILPSPCLLFLSLKLLQFFSYTCISAVST</sequence>
<keyword evidence="2" id="KW-1185">Reference proteome</keyword>
<dbReference type="AlphaFoldDB" id="A0AA38L7D1"/>
<protein>
    <submittedName>
        <fullName evidence="1">Uncharacterized protein</fullName>
    </submittedName>
</protein>
<proteinExistence type="predicted"/>
<reference evidence="1 2" key="1">
    <citation type="journal article" date="2021" name="Nat. Plants">
        <title>The Taxus genome provides insights into paclitaxel biosynthesis.</title>
        <authorList>
            <person name="Xiong X."/>
            <person name="Gou J."/>
            <person name="Liao Q."/>
            <person name="Li Y."/>
            <person name="Zhou Q."/>
            <person name="Bi G."/>
            <person name="Li C."/>
            <person name="Du R."/>
            <person name="Wang X."/>
            <person name="Sun T."/>
            <person name="Guo L."/>
            <person name="Liang H."/>
            <person name="Lu P."/>
            <person name="Wu Y."/>
            <person name="Zhang Z."/>
            <person name="Ro D.K."/>
            <person name="Shang Y."/>
            <person name="Huang S."/>
            <person name="Yan J."/>
        </authorList>
    </citation>
    <scope>NUCLEOTIDE SEQUENCE [LARGE SCALE GENOMIC DNA]</scope>
    <source>
        <strain evidence="1">Ta-2019</strain>
    </source>
</reference>
<gene>
    <name evidence="1" type="ORF">KI387_025555</name>
</gene>
<organism evidence="1 2">
    <name type="scientific">Taxus chinensis</name>
    <name type="common">Chinese yew</name>
    <name type="synonym">Taxus wallichiana var. chinensis</name>
    <dbReference type="NCBI Taxonomy" id="29808"/>
    <lineage>
        <taxon>Eukaryota</taxon>
        <taxon>Viridiplantae</taxon>
        <taxon>Streptophyta</taxon>
        <taxon>Embryophyta</taxon>
        <taxon>Tracheophyta</taxon>
        <taxon>Spermatophyta</taxon>
        <taxon>Pinopsida</taxon>
        <taxon>Pinidae</taxon>
        <taxon>Conifers II</taxon>
        <taxon>Cupressales</taxon>
        <taxon>Taxaceae</taxon>
        <taxon>Taxus</taxon>
    </lineage>
</organism>
<accession>A0AA38L7D1</accession>
<evidence type="ECO:0000313" key="1">
    <source>
        <dbReference type="EMBL" id="KAH9310520.1"/>
    </source>
</evidence>
<name>A0AA38L7D1_TAXCH</name>
<dbReference type="EMBL" id="JAHRHJ020000006">
    <property type="protein sequence ID" value="KAH9310520.1"/>
    <property type="molecule type" value="Genomic_DNA"/>
</dbReference>
<feature type="non-terminal residue" evidence="1">
    <location>
        <position position="56"/>
    </location>
</feature>
<comment type="caution">
    <text evidence="1">The sequence shown here is derived from an EMBL/GenBank/DDBJ whole genome shotgun (WGS) entry which is preliminary data.</text>
</comment>